<dbReference type="AlphaFoldDB" id="R0KA36"/>
<evidence type="ECO:0000256" key="5">
    <source>
        <dbReference type="ARBA" id="ARBA00038359"/>
    </source>
</evidence>
<comment type="subcellular location">
    <subcellularLocation>
        <location evidence="1">Membrane</location>
        <topology evidence="1">Multi-pass membrane protein</topology>
    </subcellularLocation>
</comment>
<organism evidence="9 10">
    <name type="scientific">Exserohilum turcicum (strain 28A)</name>
    <name type="common">Northern leaf blight fungus</name>
    <name type="synonym">Setosphaeria turcica</name>
    <dbReference type="NCBI Taxonomy" id="671987"/>
    <lineage>
        <taxon>Eukaryota</taxon>
        <taxon>Fungi</taxon>
        <taxon>Dikarya</taxon>
        <taxon>Ascomycota</taxon>
        <taxon>Pezizomycotina</taxon>
        <taxon>Dothideomycetes</taxon>
        <taxon>Pleosporomycetidae</taxon>
        <taxon>Pleosporales</taxon>
        <taxon>Pleosporineae</taxon>
        <taxon>Pleosporaceae</taxon>
        <taxon>Exserohilum</taxon>
    </lineage>
</organism>
<dbReference type="OrthoDB" id="444631at2759"/>
<evidence type="ECO:0000313" key="10">
    <source>
        <dbReference type="Proteomes" id="UP000016935"/>
    </source>
</evidence>
<feature type="compositionally biased region" description="Low complexity" evidence="6">
    <location>
        <begin position="323"/>
        <end position="338"/>
    </location>
</feature>
<dbReference type="GeneID" id="19395418"/>
<name>R0KA36_EXST2</name>
<reference evidence="9 10" key="1">
    <citation type="journal article" date="2012" name="PLoS Pathog.">
        <title>Diverse lifestyles and strategies of plant pathogenesis encoded in the genomes of eighteen Dothideomycetes fungi.</title>
        <authorList>
            <person name="Ohm R.A."/>
            <person name="Feau N."/>
            <person name="Henrissat B."/>
            <person name="Schoch C.L."/>
            <person name="Horwitz B.A."/>
            <person name="Barry K.W."/>
            <person name="Condon B.J."/>
            <person name="Copeland A.C."/>
            <person name="Dhillon B."/>
            <person name="Glaser F."/>
            <person name="Hesse C.N."/>
            <person name="Kosti I."/>
            <person name="LaButti K."/>
            <person name="Lindquist E.A."/>
            <person name="Lucas S."/>
            <person name="Salamov A.A."/>
            <person name="Bradshaw R.E."/>
            <person name="Ciuffetti L."/>
            <person name="Hamelin R.C."/>
            <person name="Kema G.H.J."/>
            <person name="Lawrence C."/>
            <person name="Scott J.A."/>
            <person name="Spatafora J.W."/>
            <person name="Turgeon B.G."/>
            <person name="de Wit P.J.G.M."/>
            <person name="Zhong S."/>
            <person name="Goodwin S.B."/>
            <person name="Grigoriev I.V."/>
        </authorList>
    </citation>
    <scope>NUCLEOTIDE SEQUENCE [LARGE SCALE GENOMIC DNA]</scope>
    <source>
        <strain evidence="10">28A</strain>
    </source>
</reference>
<keyword evidence="2 7" id="KW-0812">Transmembrane</keyword>
<evidence type="ECO:0000256" key="3">
    <source>
        <dbReference type="ARBA" id="ARBA00022989"/>
    </source>
</evidence>
<dbReference type="STRING" id="671987.R0KA36"/>
<keyword evidence="4 7" id="KW-0472">Membrane</keyword>
<proteinExistence type="inferred from homology"/>
<dbReference type="GO" id="GO:0016020">
    <property type="term" value="C:membrane"/>
    <property type="evidence" value="ECO:0007669"/>
    <property type="project" value="UniProtKB-SubCell"/>
</dbReference>
<accession>R0KA36</accession>
<protein>
    <recommendedName>
        <fullName evidence="8">Rhodopsin domain-containing protein</fullName>
    </recommendedName>
</protein>
<dbReference type="HOGENOM" id="CLU_028200_0_2_1"/>
<gene>
    <name evidence="9" type="ORF">SETTUDRAFT_110373</name>
</gene>
<dbReference type="EMBL" id="KB908604">
    <property type="protein sequence ID" value="EOA86284.1"/>
    <property type="molecule type" value="Genomic_DNA"/>
</dbReference>
<feature type="domain" description="Rhodopsin" evidence="8">
    <location>
        <begin position="35"/>
        <end position="269"/>
    </location>
</feature>
<evidence type="ECO:0000256" key="2">
    <source>
        <dbReference type="ARBA" id="ARBA00022692"/>
    </source>
</evidence>
<comment type="similarity">
    <text evidence="5">Belongs to the SAT4 family.</text>
</comment>
<feature type="transmembrane region" description="Helical" evidence="7">
    <location>
        <begin position="207"/>
        <end position="228"/>
    </location>
</feature>
<feature type="transmembrane region" description="Helical" evidence="7">
    <location>
        <begin position="87"/>
        <end position="106"/>
    </location>
</feature>
<reference evidence="9 10" key="2">
    <citation type="journal article" date="2013" name="PLoS Genet.">
        <title>Comparative genome structure, secondary metabolite, and effector coding capacity across Cochliobolus pathogens.</title>
        <authorList>
            <person name="Condon B.J."/>
            <person name="Leng Y."/>
            <person name="Wu D."/>
            <person name="Bushley K.E."/>
            <person name="Ohm R.A."/>
            <person name="Otillar R."/>
            <person name="Martin J."/>
            <person name="Schackwitz W."/>
            <person name="Grimwood J."/>
            <person name="MohdZainudin N."/>
            <person name="Xue C."/>
            <person name="Wang R."/>
            <person name="Manning V.A."/>
            <person name="Dhillon B."/>
            <person name="Tu Z.J."/>
            <person name="Steffenson B.J."/>
            <person name="Salamov A."/>
            <person name="Sun H."/>
            <person name="Lowry S."/>
            <person name="LaButti K."/>
            <person name="Han J."/>
            <person name="Copeland A."/>
            <person name="Lindquist E."/>
            <person name="Barry K."/>
            <person name="Schmutz J."/>
            <person name="Baker S.E."/>
            <person name="Ciuffetti L.M."/>
            <person name="Grigoriev I.V."/>
            <person name="Zhong S."/>
            <person name="Turgeon B.G."/>
        </authorList>
    </citation>
    <scope>NUCLEOTIDE SEQUENCE [LARGE SCALE GENOMIC DNA]</scope>
    <source>
        <strain evidence="10">28A</strain>
    </source>
</reference>
<keyword evidence="10" id="KW-1185">Reference proteome</keyword>
<feature type="region of interest" description="Disordered" evidence="6">
    <location>
        <begin position="316"/>
        <end position="344"/>
    </location>
</feature>
<feature type="transmembrane region" description="Helical" evidence="7">
    <location>
        <begin position="54"/>
        <end position="75"/>
    </location>
</feature>
<dbReference type="RefSeq" id="XP_008026255.1">
    <property type="nucleotide sequence ID" value="XM_008028064.1"/>
</dbReference>
<feature type="transmembrane region" description="Helical" evidence="7">
    <location>
        <begin position="127"/>
        <end position="150"/>
    </location>
</feature>
<dbReference type="PANTHER" id="PTHR33048:SF47">
    <property type="entry name" value="INTEGRAL MEMBRANE PROTEIN-RELATED"/>
    <property type="match status" value="1"/>
</dbReference>
<dbReference type="Pfam" id="PF20684">
    <property type="entry name" value="Fung_rhodopsin"/>
    <property type="match status" value="1"/>
</dbReference>
<dbReference type="Proteomes" id="UP000016935">
    <property type="component" value="Unassembled WGS sequence"/>
</dbReference>
<evidence type="ECO:0000256" key="7">
    <source>
        <dbReference type="SAM" id="Phobius"/>
    </source>
</evidence>
<feature type="transmembrane region" description="Helical" evidence="7">
    <location>
        <begin position="14"/>
        <end position="33"/>
    </location>
</feature>
<evidence type="ECO:0000259" key="8">
    <source>
        <dbReference type="Pfam" id="PF20684"/>
    </source>
</evidence>
<dbReference type="InterPro" id="IPR049326">
    <property type="entry name" value="Rhodopsin_dom_fungi"/>
</dbReference>
<sequence length="344" mass="37274">MGTPVSNGAPGNQAATVIAVVVCLLSVATILLAGRIYARCVLVNAPGIDDWAALIAWILTVATGVDVALATRYGLGYHTATLQVETMIAYAKCFFVLIILYNHALTATKIAFLLQYRRVFLRTKMRLACNIGIGIVALWGLLQVLLTVFFCKPISGFWDVTIEAQCFPRLPLWYINSVFNIVSDIVIFVLPLPGLRTLQLVKAQKRVLIGVFCLGFFICAISIVRIQTLKEAAVTKDPTWNGVAAACWSMAELGCGIICLCIPTLRPLAMRLFPGMLQSNLGRGAEGYEMHPDSRDIHVKRDFDVQGSKDSLCPDTHFETNQSSASGASRAQSGSGISVVESTG</sequence>
<feature type="transmembrane region" description="Helical" evidence="7">
    <location>
        <begin position="240"/>
        <end position="262"/>
    </location>
</feature>
<feature type="transmembrane region" description="Helical" evidence="7">
    <location>
        <begin position="170"/>
        <end position="195"/>
    </location>
</feature>
<keyword evidence="3 7" id="KW-1133">Transmembrane helix</keyword>
<evidence type="ECO:0000313" key="9">
    <source>
        <dbReference type="EMBL" id="EOA86284.1"/>
    </source>
</evidence>
<dbReference type="eggNOG" id="ENOG502S025">
    <property type="taxonomic scope" value="Eukaryota"/>
</dbReference>
<dbReference type="InterPro" id="IPR052337">
    <property type="entry name" value="SAT4-like"/>
</dbReference>
<evidence type="ECO:0000256" key="4">
    <source>
        <dbReference type="ARBA" id="ARBA00023136"/>
    </source>
</evidence>
<evidence type="ECO:0000256" key="1">
    <source>
        <dbReference type="ARBA" id="ARBA00004141"/>
    </source>
</evidence>
<dbReference type="PANTHER" id="PTHR33048">
    <property type="entry name" value="PTH11-LIKE INTEGRAL MEMBRANE PROTEIN (AFU_ORTHOLOGUE AFUA_5G11245)"/>
    <property type="match status" value="1"/>
</dbReference>
<evidence type="ECO:0000256" key="6">
    <source>
        <dbReference type="SAM" id="MobiDB-lite"/>
    </source>
</evidence>